<dbReference type="PRINTS" id="PR01607">
    <property type="entry name" value="APYRASEFAMLY"/>
</dbReference>
<dbReference type="Gene3D" id="3.90.780.10">
    <property type="entry name" value="5'-Nucleotidase, C-terminal domain"/>
    <property type="match status" value="1"/>
</dbReference>
<protein>
    <submittedName>
        <fullName evidence="5">5'-nucleotidase C-terminal domain-containing protein</fullName>
    </submittedName>
</protein>
<dbReference type="PANTHER" id="PTHR11575">
    <property type="entry name" value="5'-NUCLEOTIDASE-RELATED"/>
    <property type="match status" value="1"/>
</dbReference>
<keyword evidence="1 3" id="KW-0732">Signal</keyword>
<organism evidence="5 6">
    <name type="scientific">Pseudoflavonifractor gallinarum</name>
    <dbReference type="NCBI Taxonomy" id="2779352"/>
    <lineage>
        <taxon>Bacteria</taxon>
        <taxon>Bacillati</taxon>
        <taxon>Bacillota</taxon>
        <taxon>Clostridia</taxon>
        <taxon>Eubacteriales</taxon>
        <taxon>Oscillospiraceae</taxon>
        <taxon>Pseudoflavonifractor</taxon>
    </lineage>
</organism>
<evidence type="ECO:0000313" key="5">
    <source>
        <dbReference type="EMBL" id="MBE5055672.1"/>
    </source>
</evidence>
<evidence type="ECO:0000259" key="4">
    <source>
        <dbReference type="PROSITE" id="PS51272"/>
    </source>
</evidence>
<dbReference type="InterPro" id="IPR001119">
    <property type="entry name" value="SLH_dom"/>
</dbReference>
<dbReference type="RefSeq" id="WP_193537240.1">
    <property type="nucleotide sequence ID" value="NZ_JADCKF010000005.1"/>
</dbReference>
<comment type="similarity">
    <text evidence="3">Belongs to the 5'-nucleotidase family.</text>
</comment>
<dbReference type="InterPro" id="IPR036907">
    <property type="entry name" value="5'-Nucleotdase_C_sf"/>
</dbReference>
<reference evidence="5 6" key="1">
    <citation type="submission" date="2020-10" db="EMBL/GenBank/DDBJ databases">
        <title>ChiBAC.</title>
        <authorList>
            <person name="Zenner C."/>
            <person name="Hitch T.C.A."/>
            <person name="Clavel T."/>
        </authorList>
    </citation>
    <scope>NUCLEOTIDE SEQUENCE [LARGE SCALE GENOMIC DNA]</scope>
    <source>
        <strain evidence="5 6">DSM 107456</strain>
    </source>
</reference>
<gene>
    <name evidence="5" type="ORF">INF37_06620</name>
</gene>
<dbReference type="InterPro" id="IPR029052">
    <property type="entry name" value="Metallo-depent_PP-like"/>
</dbReference>
<dbReference type="Pfam" id="PF00149">
    <property type="entry name" value="Metallophos"/>
    <property type="match status" value="1"/>
</dbReference>
<dbReference type="Pfam" id="PF02872">
    <property type="entry name" value="5_nucleotid_C"/>
    <property type="match status" value="1"/>
</dbReference>
<sequence>MKGTSRTARRLTACVLTGALAAGFAAVPALAAEPASLEIGIYSTTDMHGKCYDLNPIDGKEVKNSYLKVATAMEEERAAMDGTILIDNGDIIQGSSIISYNMNMEGGKDNPMAICLRYIGYDAFVPGNHEFNFDMETQQIFYDMLSDTSSKYPGKPVDALCANYINVATQEPNLTPYKVMTFDVGGSEFKVGILGFENVNVPNWDLPTHYEGSDFVHKDNTERTYAYEWVNYWQKELREKEDCDFVIVASHSGEDSGLVGAGDGDAVETGKTDFSPENQVRHLVENTTGIDMVIAGHNHKVGVTEMKNADGQTVPCVNGGTSTLTKTPVTIRSDGTFTIGESENLDLTTYENDAGLKALMQPYYDRTLPFITEQIGTLSGDWDDETDLFHVQSDTMNLVHEAQLWATGADLSLASPVANKDFCIGQLLDGKDSAPISLKDCYSFYKYDNNLIYMIQMTGKQIKDWLEDCTKDFTVEADGTITGGGFGTDQLYGMDYDIYMGNPEGSRVVNLTYQGKPVTDDQTFKVALNSYRLSANAAGDEFGWYATTGITMGTDAVLWDGSVSEEFGSIGGSVTLVIAEYIKAMTAEGKEITPPVAKSHWTLNAGTSPAADTVTRLQFAESLYQAMTADAETLAAPADEPFTDIADNTAILWLSGQKVISGDGTGKFNPNAPITREQAAVMLMNAAAALDKGPQGTWAVQIPYADASSISPWASEGVMWNVIQKYLPVGADNQFAPQGTLTQADADAAIAALMAQK</sequence>
<dbReference type="PANTHER" id="PTHR11575:SF6">
    <property type="entry name" value="2',3'-CYCLIC-NUCLEOTIDE 2'-PHOSPHODIESTERASE_3'-NUCLEOTIDASE"/>
    <property type="match status" value="1"/>
</dbReference>
<keyword evidence="3" id="KW-0378">Hydrolase</keyword>
<dbReference type="SUPFAM" id="SSF56300">
    <property type="entry name" value="Metallo-dependent phosphatases"/>
    <property type="match status" value="1"/>
</dbReference>
<feature type="domain" description="SLH" evidence="4">
    <location>
        <begin position="634"/>
        <end position="697"/>
    </location>
</feature>
<dbReference type="Proteomes" id="UP000806211">
    <property type="component" value="Unassembled WGS sequence"/>
</dbReference>
<dbReference type="InterPro" id="IPR008334">
    <property type="entry name" value="5'-Nucleotdase_C"/>
</dbReference>
<evidence type="ECO:0000256" key="1">
    <source>
        <dbReference type="ARBA" id="ARBA00022729"/>
    </source>
</evidence>
<keyword evidence="6" id="KW-1185">Reference proteome</keyword>
<dbReference type="PROSITE" id="PS51272">
    <property type="entry name" value="SLH"/>
    <property type="match status" value="1"/>
</dbReference>
<keyword evidence="3" id="KW-0547">Nucleotide-binding</keyword>
<dbReference type="InterPro" id="IPR004843">
    <property type="entry name" value="Calcineurin-like_PHP"/>
</dbReference>
<evidence type="ECO:0000256" key="3">
    <source>
        <dbReference type="RuleBase" id="RU362119"/>
    </source>
</evidence>
<feature type="chain" id="PRO_5044966584" evidence="3">
    <location>
        <begin position="32"/>
        <end position="757"/>
    </location>
</feature>
<feature type="signal peptide" evidence="3">
    <location>
        <begin position="1"/>
        <end position="31"/>
    </location>
</feature>
<comment type="caution">
    <text evidence="5">The sequence shown here is derived from an EMBL/GenBank/DDBJ whole genome shotgun (WGS) entry which is preliminary data.</text>
</comment>
<dbReference type="InterPro" id="IPR006179">
    <property type="entry name" value="5_nucleotidase/apyrase"/>
</dbReference>
<name>A0ABR9RAE2_9FIRM</name>
<dbReference type="SUPFAM" id="SSF55816">
    <property type="entry name" value="5'-nucleotidase (syn. UDP-sugar hydrolase), C-terminal domain"/>
    <property type="match status" value="1"/>
</dbReference>
<evidence type="ECO:0000256" key="2">
    <source>
        <dbReference type="ARBA" id="ARBA00022737"/>
    </source>
</evidence>
<proteinExistence type="inferred from homology"/>
<evidence type="ECO:0000313" key="6">
    <source>
        <dbReference type="Proteomes" id="UP000806211"/>
    </source>
</evidence>
<dbReference type="Gene3D" id="3.60.21.10">
    <property type="match status" value="1"/>
</dbReference>
<keyword evidence="2" id="KW-0677">Repeat</keyword>
<dbReference type="Pfam" id="PF00395">
    <property type="entry name" value="SLH"/>
    <property type="match status" value="1"/>
</dbReference>
<accession>A0ABR9RAE2</accession>
<dbReference type="EMBL" id="JADCKF010000005">
    <property type="protein sequence ID" value="MBE5055672.1"/>
    <property type="molecule type" value="Genomic_DNA"/>
</dbReference>